<feature type="transmembrane region" description="Helical" evidence="9">
    <location>
        <begin position="144"/>
        <end position="164"/>
    </location>
</feature>
<dbReference type="Pfam" id="PF01040">
    <property type="entry name" value="UbiA"/>
    <property type="match status" value="1"/>
</dbReference>
<evidence type="ECO:0000256" key="5">
    <source>
        <dbReference type="ARBA" id="ARBA00022679"/>
    </source>
</evidence>
<evidence type="ECO:0000256" key="8">
    <source>
        <dbReference type="ARBA" id="ARBA00023136"/>
    </source>
</evidence>
<evidence type="ECO:0000313" key="11">
    <source>
        <dbReference type="Proteomes" id="UP000182719"/>
    </source>
</evidence>
<sequence>MNENSLTQRLLALGRVKFLLYSPILYTVGAIIPTLEGGSLHAGHFVHGVLFTWVTHLMTHYCNEYYDLEPDRANVSPSPWTGGSRVLVKGLVAPELSLRLAYALAVVSLVLALLMPTMSARVLCLLAIFFSWEYSAPPFKLEALGLGEATVTLVLNILVPVLGYCLQSGGLQPHPLLLVLVPLGIIEYIRMMVMNMADWESDATTWKKTLVVRIGIENAVKVHGVGMVLAYLSLIPLYFAGVPLTVLLALLATAYMGLRYAYRLQKGAWRQKQTMWIIPYIASTHNGLGGSAALIGMILLKPGVSPSSLELFPLYLYLGGFLLLKFMARLKRQPPVAAEPGGNPA</sequence>
<evidence type="ECO:0000256" key="6">
    <source>
        <dbReference type="ARBA" id="ARBA00022692"/>
    </source>
</evidence>
<dbReference type="InterPro" id="IPR026046">
    <property type="entry name" value="UBIAD1"/>
</dbReference>
<keyword evidence="11" id="KW-1185">Reference proteome</keyword>
<dbReference type="InterPro" id="IPR044878">
    <property type="entry name" value="UbiA_sf"/>
</dbReference>
<dbReference type="UniPathway" id="UPA00079"/>
<keyword evidence="5 10" id="KW-0808">Transferase</keyword>
<comment type="pathway">
    <text evidence="2">Quinol/quinone metabolism; menaquinone biosynthesis.</text>
</comment>
<feature type="transmembrane region" description="Helical" evidence="9">
    <location>
        <begin position="277"/>
        <end position="300"/>
    </location>
</feature>
<protein>
    <submittedName>
        <fullName evidence="10">1,4-dihydroxy-2-naphthoate octaprenyltransferase</fullName>
    </submittedName>
</protein>
<evidence type="ECO:0000256" key="2">
    <source>
        <dbReference type="ARBA" id="ARBA00004863"/>
    </source>
</evidence>
<dbReference type="PANTHER" id="PTHR13929">
    <property type="entry name" value="1,4-DIHYDROXY-2-NAPHTHOATE OCTAPRENYLTRANSFERASE"/>
    <property type="match status" value="1"/>
</dbReference>
<evidence type="ECO:0000256" key="4">
    <source>
        <dbReference type="ARBA" id="ARBA00022475"/>
    </source>
</evidence>
<evidence type="ECO:0000256" key="1">
    <source>
        <dbReference type="ARBA" id="ARBA00004141"/>
    </source>
</evidence>
<name>A0A1H7VAC2_STIAU</name>
<feature type="transmembrane region" description="Helical" evidence="9">
    <location>
        <begin position="100"/>
        <end position="132"/>
    </location>
</feature>
<dbReference type="GO" id="GO:0042371">
    <property type="term" value="P:vitamin K biosynthetic process"/>
    <property type="evidence" value="ECO:0007669"/>
    <property type="project" value="TreeGrafter"/>
</dbReference>
<evidence type="ECO:0000256" key="7">
    <source>
        <dbReference type="ARBA" id="ARBA00022989"/>
    </source>
</evidence>
<dbReference type="AlphaFoldDB" id="A0A1H7VAC2"/>
<feature type="transmembrane region" description="Helical" evidence="9">
    <location>
        <begin position="235"/>
        <end position="256"/>
    </location>
</feature>
<evidence type="ECO:0000313" key="10">
    <source>
        <dbReference type="EMBL" id="SEM06233.1"/>
    </source>
</evidence>
<keyword evidence="3" id="KW-0474">Menaquinone biosynthesis</keyword>
<dbReference type="InterPro" id="IPR000537">
    <property type="entry name" value="UbiA_prenyltransferase"/>
</dbReference>
<reference evidence="11" key="1">
    <citation type="submission" date="2016-10" db="EMBL/GenBank/DDBJ databases">
        <authorList>
            <person name="Varghese N."/>
            <person name="Submissions S."/>
        </authorList>
    </citation>
    <scope>NUCLEOTIDE SEQUENCE [LARGE SCALE GENOMIC DNA]</scope>
    <source>
        <strain evidence="11">DSM 17044</strain>
    </source>
</reference>
<dbReference type="Proteomes" id="UP000182719">
    <property type="component" value="Unassembled WGS sequence"/>
</dbReference>
<keyword evidence="8 9" id="KW-0472">Membrane</keyword>
<keyword evidence="7 9" id="KW-1133">Transmembrane helix</keyword>
<dbReference type="EMBL" id="FOAP01000011">
    <property type="protein sequence ID" value="SEM06233.1"/>
    <property type="molecule type" value="Genomic_DNA"/>
</dbReference>
<organism evidence="10 11">
    <name type="scientific">Stigmatella aurantiaca</name>
    <dbReference type="NCBI Taxonomy" id="41"/>
    <lineage>
        <taxon>Bacteria</taxon>
        <taxon>Pseudomonadati</taxon>
        <taxon>Myxococcota</taxon>
        <taxon>Myxococcia</taxon>
        <taxon>Myxococcales</taxon>
        <taxon>Cystobacterineae</taxon>
        <taxon>Archangiaceae</taxon>
        <taxon>Stigmatella</taxon>
    </lineage>
</organism>
<evidence type="ECO:0000256" key="9">
    <source>
        <dbReference type="SAM" id="Phobius"/>
    </source>
</evidence>
<dbReference type="GO" id="GO:0009234">
    <property type="term" value="P:menaquinone biosynthetic process"/>
    <property type="evidence" value="ECO:0007669"/>
    <property type="project" value="UniProtKB-UniPathway"/>
</dbReference>
<feature type="transmembrane region" description="Helical" evidence="9">
    <location>
        <begin position="312"/>
        <end position="328"/>
    </location>
</feature>
<gene>
    <name evidence="10" type="ORF">SAMN05444354_11115</name>
</gene>
<dbReference type="CDD" id="cd13962">
    <property type="entry name" value="PT_UbiA_UBIAD1"/>
    <property type="match status" value="1"/>
</dbReference>
<dbReference type="GO" id="GO:0016020">
    <property type="term" value="C:membrane"/>
    <property type="evidence" value="ECO:0007669"/>
    <property type="project" value="UniProtKB-SubCell"/>
</dbReference>
<evidence type="ECO:0000256" key="3">
    <source>
        <dbReference type="ARBA" id="ARBA00022428"/>
    </source>
</evidence>
<dbReference type="Gene3D" id="1.10.357.140">
    <property type="entry name" value="UbiA prenyltransferase"/>
    <property type="match status" value="1"/>
</dbReference>
<accession>A0A1H7VAC2</accession>
<dbReference type="OrthoDB" id="9767568at2"/>
<feature type="transmembrane region" description="Helical" evidence="9">
    <location>
        <begin position="176"/>
        <end position="197"/>
    </location>
</feature>
<comment type="subcellular location">
    <subcellularLocation>
        <location evidence="1">Membrane</location>
        <topology evidence="1">Multi-pass membrane protein</topology>
    </subcellularLocation>
</comment>
<keyword evidence="6 9" id="KW-0812">Transmembrane</keyword>
<proteinExistence type="predicted"/>
<dbReference type="PANTHER" id="PTHR13929:SF0">
    <property type="entry name" value="UBIA PRENYLTRANSFERASE DOMAIN-CONTAINING PROTEIN 1"/>
    <property type="match status" value="1"/>
</dbReference>
<keyword evidence="4" id="KW-1003">Cell membrane</keyword>
<dbReference type="GO" id="GO:0004659">
    <property type="term" value="F:prenyltransferase activity"/>
    <property type="evidence" value="ECO:0007669"/>
    <property type="project" value="InterPro"/>
</dbReference>